<dbReference type="InterPro" id="IPR001357">
    <property type="entry name" value="BRCT_dom"/>
</dbReference>
<dbReference type="WBParaSite" id="SRAE_2000202200.1">
    <property type="protein sequence ID" value="SRAE_2000202200.1"/>
    <property type="gene ID" value="WBGene00262229"/>
</dbReference>
<dbReference type="RefSeq" id="XP_024506558.1">
    <property type="nucleotide sequence ID" value="XM_024653043.1"/>
</dbReference>
<reference evidence="2" key="2">
    <citation type="submission" date="2014-09" db="EMBL/GenBank/DDBJ databases">
        <authorList>
            <person name="Aslett A.Martin."/>
        </authorList>
    </citation>
    <scope>NUCLEOTIDE SEQUENCE</scope>
    <source>
        <strain evidence="2">ED321 Heterogonic</strain>
    </source>
</reference>
<reference evidence="3" key="1">
    <citation type="submission" date="2014-09" db="EMBL/GenBank/DDBJ databases">
        <authorList>
            <person name="Martin A.A."/>
        </authorList>
    </citation>
    <scope>NUCLEOTIDE SEQUENCE</scope>
    <source>
        <strain evidence="3">ED321</strain>
    </source>
</reference>
<proteinExistence type="predicted"/>
<dbReference type="EMBL" id="LN609529">
    <property type="protein sequence ID" value="CEF67358.1"/>
    <property type="molecule type" value="Genomic_DNA"/>
</dbReference>
<sequence length="255" mass="30545">MEGKFEKLDLIIDKLKIKKYKKFVKVSEKEIKKYTEQELIQEDNYICDGYNFVQYYNNKNYKFDRRIVFYINLSNPDSLQLIKKSGYCVEYTTFLNEAIFHPICKSLWKRTKYFEDISILESLSSGRRIITYDNVHTSYLRNEPNLLYLLSHFIDQSTFFFDNLSFLVDKSFFNNDVSENFFIKLINILRNFGAIVYHRKAQLYDNKNVIVLTDLSSSKIDDNVKTFYDVKIAHINLVYDSIWHKKVVDMDPYLL</sequence>
<protein>
    <submittedName>
        <fullName evidence="2 4">BRCT domain-containing protein</fullName>
    </submittedName>
</protein>
<name>A0A090LGV2_STRRB</name>
<dbReference type="Proteomes" id="UP000035682">
    <property type="component" value="Unplaced"/>
</dbReference>
<dbReference type="GeneID" id="36379723"/>
<reference evidence="4" key="3">
    <citation type="submission" date="2020-12" db="UniProtKB">
        <authorList>
            <consortium name="WormBaseParasite"/>
        </authorList>
    </citation>
    <scope>IDENTIFICATION</scope>
</reference>
<dbReference type="CTD" id="36379723"/>
<keyword evidence="3" id="KW-1185">Reference proteome</keyword>
<dbReference type="AlphaFoldDB" id="A0A090LGV2"/>
<organism evidence="2">
    <name type="scientific">Strongyloides ratti</name>
    <name type="common">Parasitic roundworm</name>
    <dbReference type="NCBI Taxonomy" id="34506"/>
    <lineage>
        <taxon>Eukaryota</taxon>
        <taxon>Metazoa</taxon>
        <taxon>Ecdysozoa</taxon>
        <taxon>Nematoda</taxon>
        <taxon>Chromadorea</taxon>
        <taxon>Rhabditida</taxon>
        <taxon>Tylenchina</taxon>
        <taxon>Panagrolaimomorpha</taxon>
        <taxon>Strongyloidoidea</taxon>
        <taxon>Strongyloididae</taxon>
        <taxon>Strongyloides</taxon>
    </lineage>
</organism>
<evidence type="ECO:0000313" key="3">
    <source>
        <dbReference type="Proteomes" id="UP000035682"/>
    </source>
</evidence>
<dbReference type="InterPro" id="IPR036420">
    <property type="entry name" value="BRCT_dom_sf"/>
</dbReference>
<dbReference type="SUPFAM" id="SSF52113">
    <property type="entry name" value="BRCT domain"/>
    <property type="match status" value="1"/>
</dbReference>
<evidence type="ECO:0000313" key="5">
    <source>
        <dbReference type="WormBase" id="SRAE_2000202200"/>
    </source>
</evidence>
<accession>A0A090LGV2</accession>
<gene>
    <name evidence="2 4 5" type="ORF">SRAE_2000202200</name>
</gene>
<evidence type="ECO:0000259" key="1">
    <source>
        <dbReference type="PROSITE" id="PS50172"/>
    </source>
</evidence>
<dbReference type="WormBase" id="SRAE_2000202200">
    <property type="protein sequence ID" value="SRP04687"/>
    <property type="gene ID" value="WBGene00262229"/>
</dbReference>
<evidence type="ECO:0000313" key="2">
    <source>
        <dbReference type="EMBL" id="CEF67358.1"/>
    </source>
</evidence>
<feature type="domain" description="BRCT" evidence="1">
    <location>
        <begin position="156"/>
        <end position="255"/>
    </location>
</feature>
<evidence type="ECO:0000313" key="4">
    <source>
        <dbReference type="WBParaSite" id="SRAE_2000202200.1"/>
    </source>
</evidence>
<dbReference type="PROSITE" id="PS50172">
    <property type="entry name" value="BRCT"/>
    <property type="match status" value="1"/>
</dbReference>